<protein>
    <recommendedName>
        <fullName evidence="4">Protein family UPF0592</fullName>
    </recommendedName>
</protein>
<feature type="region of interest" description="Disordered" evidence="1">
    <location>
        <begin position="260"/>
        <end position="319"/>
    </location>
</feature>
<proteinExistence type="predicted"/>
<dbReference type="PANTHER" id="PTHR37988:SF1">
    <property type="entry name" value="UPF0592 MEMBRANE PROTEIN C7D4.03C"/>
    <property type="match status" value="1"/>
</dbReference>
<feature type="compositionally biased region" description="Polar residues" evidence="1">
    <location>
        <begin position="88"/>
        <end position="103"/>
    </location>
</feature>
<name>A0A168BZZ2_9HYPO</name>
<dbReference type="Proteomes" id="UP000078544">
    <property type="component" value="Unassembled WGS sequence"/>
</dbReference>
<organism evidence="2 3">
    <name type="scientific">Moelleriella libera RCEF 2490</name>
    <dbReference type="NCBI Taxonomy" id="1081109"/>
    <lineage>
        <taxon>Eukaryota</taxon>
        <taxon>Fungi</taxon>
        <taxon>Dikarya</taxon>
        <taxon>Ascomycota</taxon>
        <taxon>Pezizomycotina</taxon>
        <taxon>Sordariomycetes</taxon>
        <taxon>Hypocreomycetidae</taxon>
        <taxon>Hypocreales</taxon>
        <taxon>Clavicipitaceae</taxon>
        <taxon>Moelleriella</taxon>
    </lineage>
</organism>
<feature type="compositionally biased region" description="Low complexity" evidence="1">
    <location>
        <begin position="965"/>
        <end position="975"/>
    </location>
</feature>
<dbReference type="Pfam" id="PF08578">
    <property type="entry name" value="DUF1765"/>
    <property type="match status" value="1"/>
</dbReference>
<dbReference type="InterPro" id="IPR013887">
    <property type="entry name" value="UPF0592"/>
</dbReference>
<feature type="region of interest" description="Disordered" evidence="1">
    <location>
        <begin position="965"/>
        <end position="998"/>
    </location>
</feature>
<evidence type="ECO:0000256" key="1">
    <source>
        <dbReference type="SAM" id="MobiDB-lite"/>
    </source>
</evidence>
<dbReference type="STRING" id="1081109.A0A168BZZ2"/>
<feature type="compositionally biased region" description="Low complexity" evidence="1">
    <location>
        <begin position="185"/>
        <end position="201"/>
    </location>
</feature>
<evidence type="ECO:0008006" key="4">
    <source>
        <dbReference type="Google" id="ProtNLM"/>
    </source>
</evidence>
<feature type="compositionally biased region" description="Polar residues" evidence="1">
    <location>
        <begin position="278"/>
        <end position="314"/>
    </location>
</feature>
<sequence>MSPAVLTAQRSPRPQSAFKLGNTTTSCYAPPQHHRRSGSGTSFSSLRNKKSVGLRAMSMSFGDFDVPSFDTDFELDTSVFANGKDGLSLQQPDLESPKNTGAHMSSPDAKLPKPPSSLRIKKRLLMDRPRSWLVHGSKTSKNSSPSAEEKIPISPSAEIHPMQSSPTRPERSLARSESFATFAKRSWISRSSRSPSPKSAPDQSIEQIPKEDSDEIQSPAEKPTKRPHRLHIITNHDQVDDSKAGSKAFNLATSYLSKMKPKQQSNFNNRDGLDSDHSCASSATSLNRTSDSIRTSASHSMCSDGNTNTPTTDESGSEMVPKIRDPLWSTFKSLDIEVKGFKQGTAQRVTQVQTILLPFLKNTNDHPSMNVISLEDVERRAVVLNKWWTVLLDMLQGQTQQHIPGMDRPILLEAAIMLMMRPEWRQSAPDQKTASDQLPAEQLRSRSWTDASRSTADSFTHFEMLAESAEHKIRTMFVSNLVRQMAYVVEKMSLRHAPLNLVSFSGKTCAYAFFFASGVADVLVRLWGLTPELIRRVGTELGLPRKERRESDDIVARFPERLAGFAWSSPRAVWDSLKQIPKMPLPVARIPWTGPWVARWKGRDTDLFFIFCKYFHILCDQFLPPGLPLTEKARSPAFALVHAQILSIIDSTIHRQMGMDHSMTAPLVDSVMAPDVPAMAAMPLAHTNMLKTMGENRLVVLLKDFLSDVLVHQSGAKHTFAETFAVLIKAAARKTSLYDNASCATLCDFLEEVLMIYHDFETTPTSYVDWPFWIEVCKRMSSSMNTMTEVRMLSFIFTVWDAIAQDTRRKVNVCLEWLLTEQTFNTFFNNWCPMVRAYYQRLICWRMCRYTGGSNEMDLNIYCAAAARLESQWAHFLYLKQDAEACGRTPPSTAPMSPVMGKKFMIIRQEINTPQRGLFMGFDSFARLPPHSMQMGDDTPDTSGLARPDSNKKRWSLIEKVLSMTSSSPLQSPSDELPRSISDPSGLGREAVDPAGTRPVLVTNKSAISDDGSLSSPTVFDEQKHIFKFILGWQQNHGPARERALTRPRLPLPTEARISKHSRTARTPLPRSAAQSPPETPRPLMPRTDTGSSPSSASVEAWLRNTPTSGTESQDRDDELSVNSERSRSDISNRPPFVLDLEDGQDQFTKPLKPSGIYAKNAVYCGRALAEWSQVVSECNIFTERRQDDGILRLCDVEVPLLKLEGFRKLGI</sequence>
<feature type="region of interest" description="Disordered" evidence="1">
    <location>
        <begin position="930"/>
        <end position="950"/>
    </location>
</feature>
<dbReference type="AlphaFoldDB" id="A0A168BZZ2"/>
<dbReference type="OrthoDB" id="296767at2759"/>
<feature type="region of interest" description="Disordered" evidence="1">
    <location>
        <begin position="129"/>
        <end position="230"/>
    </location>
</feature>
<feature type="compositionally biased region" description="Polar residues" evidence="1">
    <location>
        <begin position="1089"/>
        <end position="1098"/>
    </location>
</feature>
<feature type="region of interest" description="Disordered" evidence="1">
    <location>
        <begin position="84"/>
        <end position="117"/>
    </location>
</feature>
<feature type="region of interest" description="Disordered" evidence="1">
    <location>
        <begin position="1040"/>
        <end position="1141"/>
    </location>
</feature>
<feature type="compositionally biased region" description="Polar residues" evidence="1">
    <location>
        <begin position="137"/>
        <end position="146"/>
    </location>
</feature>
<feature type="region of interest" description="Disordered" evidence="1">
    <location>
        <begin position="1"/>
        <end position="46"/>
    </location>
</feature>
<dbReference type="PANTHER" id="PTHR37988">
    <property type="entry name" value="UPF0592 MEMBRANE PROTEIN C7D4.03C"/>
    <property type="match status" value="1"/>
</dbReference>
<gene>
    <name evidence="2" type="ORF">AAL_04263</name>
</gene>
<evidence type="ECO:0000313" key="2">
    <source>
        <dbReference type="EMBL" id="KZZ95967.1"/>
    </source>
</evidence>
<accession>A0A168BZZ2</accession>
<evidence type="ECO:0000313" key="3">
    <source>
        <dbReference type="Proteomes" id="UP000078544"/>
    </source>
</evidence>
<dbReference type="EMBL" id="AZGY01000008">
    <property type="protein sequence ID" value="KZZ95967.1"/>
    <property type="molecule type" value="Genomic_DNA"/>
</dbReference>
<keyword evidence="3" id="KW-1185">Reference proteome</keyword>
<feature type="compositionally biased region" description="Polar residues" evidence="1">
    <location>
        <begin position="260"/>
        <end position="269"/>
    </location>
</feature>
<feature type="region of interest" description="Disordered" evidence="1">
    <location>
        <begin position="428"/>
        <end position="449"/>
    </location>
</feature>
<reference evidence="2 3" key="1">
    <citation type="journal article" date="2016" name="Genome Biol. Evol.">
        <title>Divergent and convergent evolution of fungal pathogenicity.</title>
        <authorList>
            <person name="Shang Y."/>
            <person name="Xiao G."/>
            <person name="Zheng P."/>
            <person name="Cen K."/>
            <person name="Zhan S."/>
            <person name="Wang C."/>
        </authorList>
    </citation>
    <scope>NUCLEOTIDE SEQUENCE [LARGE SCALE GENOMIC DNA]</scope>
    <source>
        <strain evidence="2 3">RCEF 2490</strain>
    </source>
</reference>
<comment type="caution">
    <text evidence="2">The sequence shown here is derived from an EMBL/GenBank/DDBJ whole genome shotgun (WGS) entry which is preliminary data.</text>
</comment>